<evidence type="ECO:0000259" key="3">
    <source>
        <dbReference type="Pfam" id="PF18885"/>
    </source>
</evidence>
<feature type="chain" id="PRO_5042100117" description="DUF5648 domain-containing protein" evidence="2">
    <location>
        <begin position="19"/>
        <end position="244"/>
    </location>
</feature>
<reference evidence="4" key="1">
    <citation type="submission" date="2023-03" db="EMBL/GenBank/DDBJ databases">
        <title>Massive genome expansion in bonnet fungi (Mycena s.s.) driven by repeated elements and novel gene families across ecological guilds.</title>
        <authorList>
            <consortium name="Lawrence Berkeley National Laboratory"/>
            <person name="Harder C.B."/>
            <person name="Miyauchi S."/>
            <person name="Viragh M."/>
            <person name="Kuo A."/>
            <person name="Thoen E."/>
            <person name="Andreopoulos B."/>
            <person name="Lu D."/>
            <person name="Skrede I."/>
            <person name="Drula E."/>
            <person name="Henrissat B."/>
            <person name="Morin E."/>
            <person name="Kohler A."/>
            <person name="Barry K."/>
            <person name="LaButti K."/>
            <person name="Morin E."/>
            <person name="Salamov A."/>
            <person name="Lipzen A."/>
            <person name="Mereny Z."/>
            <person name="Hegedus B."/>
            <person name="Baldrian P."/>
            <person name="Stursova M."/>
            <person name="Weitz H."/>
            <person name="Taylor A."/>
            <person name="Grigoriev I.V."/>
            <person name="Nagy L.G."/>
            <person name="Martin F."/>
            <person name="Kauserud H."/>
        </authorList>
    </citation>
    <scope>NUCLEOTIDE SEQUENCE</scope>
    <source>
        <strain evidence="4">CBHHK200</strain>
    </source>
</reference>
<dbReference type="Pfam" id="PF18885">
    <property type="entry name" value="DUF5648"/>
    <property type="match status" value="2"/>
</dbReference>
<evidence type="ECO:0000256" key="2">
    <source>
        <dbReference type="SAM" id="SignalP"/>
    </source>
</evidence>
<comment type="caution">
    <text evidence="4">The sequence shown here is derived from an EMBL/GenBank/DDBJ whole genome shotgun (WGS) entry which is preliminary data.</text>
</comment>
<feature type="domain" description="DUF5648" evidence="3">
    <location>
        <begin position="86"/>
        <end position="192"/>
    </location>
</feature>
<dbReference type="EMBL" id="JARJCM010000185">
    <property type="protein sequence ID" value="KAJ7023656.1"/>
    <property type="molecule type" value="Genomic_DNA"/>
</dbReference>
<name>A0AAD6S9F3_9AGAR</name>
<proteinExistence type="predicted"/>
<feature type="region of interest" description="Disordered" evidence="1">
    <location>
        <begin position="170"/>
        <end position="213"/>
    </location>
</feature>
<sequence>MAFLVFFAFTSAAAGVQATECPGASQAQPLYRDYNPTTSDHFYTTSRGLSRPWIHSRGHQSQRLHRGRRWHRAPPTLLQFRRLKIFYTANTTEAQVVQTQGWALEDQNPIYVYPTQVCDAVPLYRLYNTGTGDHFYTIDAAERDSSEESSYNFELIAGYVYPSAAATTPAASPTASKSTTTKATTSAANSTKAAASTPAGASTPPPTNVVVQQPSNTFMGTPLPRVYLQAAPLRVCILGAQLTC</sequence>
<evidence type="ECO:0000313" key="5">
    <source>
        <dbReference type="Proteomes" id="UP001218188"/>
    </source>
</evidence>
<keyword evidence="2" id="KW-0732">Signal</keyword>
<accession>A0AAD6S9F3</accession>
<dbReference type="InterPro" id="IPR043708">
    <property type="entry name" value="DUF5648"/>
</dbReference>
<dbReference type="AlphaFoldDB" id="A0AAD6S9F3"/>
<evidence type="ECO:0000256" key="1">
    <source>
        <dbReference type="SAM" id="MobiDB-lite"/>
    </source>
</evidence>
<evidence type="ECO:0000313" key="4">
    <source>
        <dbReference type="EMBL" id="KAJ7023656.1"/>
    </source>
</evidence>
<gene>
    <name evidence="4" type="ORF">C8F04DRAFT_178711</name>
</gene>
<feature type="signal peptide" evidence="2">
    <location>
        <begin position="1"/>
        <end position="18"/>
    </location>
</feature>
<feature type="domain" description="DUF5648" evidence="3">
    <location>
        <begin position="17"/>
        <end position="49"/>
    </location>
</feature>
<organism evidence="4 5">
    <name type="scientific">Mycena alexandri</name>
    <dbReference type="NCBI Taxonomy" id="1745969"/>
    <lineage>
        <taxon>Eukaryota</taxon>
        <taxon>Fungi</taxon>
        <taxon>Dikarya</taxon>
        <taxon>Basidiomycota</taxon>
        <taxon>Agaricomycotina</taxon>
        <taxon>Agaricomycetes</taxon>
        <taxon>Agaricomycetidae</taxon>
        <taxon>Agaricales</taxon>
        <taxon>Marasmiineae</taxon>
        <taxon>Mycenaceae</taxon>
        <taxon>Mycena</taxon>
    </lineage>
</organism>
<keyword evidence="5" id="KW-1185">Reference proteome</keyword>
<dbReference type="Proteomes" id="UP001218188">
    <property type="component" value="Unassembled WGS sequence"/>
</dbReference>
<protein>
    <recommendedName>
        <fullName evidence="3">DUF5648 domain-containing protein</fullName>
    </recommendedName>
</protein>